<feature type="transmembrane region" description="Helical" evidence="6">
    <location>
        <begin position="667"/>
        <end position="688"/>
    </location>
</feature>
<proteinExistence type="predicted"/>
<reference evidence="8" key="2">
    <citation type="submission" date="2021-04" db="EMBL/GenBank/DDBJ databases">
        <authorList>
            <person name="Gilroy R."/>
        </authorList>
    </citation>
    <scope>NUCLEOTIDE SEQUENCE</scope>
    <source>
        <strain evidence="8">ChiBcec2-3848</strain>
    </source>
</reference>
<keyword evidence="3 6" id="KW-0812">Transmembrane</keyword>
<protein>
    <submittedName>
        <fullName evidence="8">ABC transporter permease</fullName>
    </submittedName>
</protein>
<dbReference type="PANTHER" id="PTHR46795:SF3">
    <property type="entry name" value="ABC TRANSPORTER PERMEASE"/>
    <property type="match status" value="1"/>
</dbReference>
<dbReference type="InterPro" id="IPR052536">
    <property type="entry name" value="ABC-4_Integral_Memb_Prot"/>
</dbReference>
<evidence type="ECO:0000256" key="3">
    <source>
        <dbReference type="ARBA" id="ARBA00022692"/>
    </source>
</evidence>
<feature type="transmembrane region" description="Helical" evidence="6">
    <location>
        <begin position="198"/>
        <end position="219"/>
    </location>
</feature>
<evidence type="ECO:0000313" key="8">
    <source>
        <dbReference type="EMBL" id="HJC63578.1"/>
    </source>
</evidence>
<name>A0A9D2PNN4_9FIRM</name>
<dbReference type="GO" id="GO:0005886">
    <property type="term" value="C:plasma membrane"/>
    <property type="evidence" value="ECO:0007669"/>
    <property type="project" value="UniProtKB-SubCell"/>
</dbReference>
<evidence type="ECO:0000256" key="5">
    <source>
        <dbReference type="ARBA" id="ARBA00023136"/>
    </source>
</evidence>
<feature type="transmembrane region" description="Helical" evidence="6">
    <location>
        <begin position="574"/>
        <end position="598"/>
    </location>
</feature>
<dbReference type="PANTHER" id="PTHR46795">
    <property type="entry name" value="ABC TRANSPORTER PERMEASE-RELATED-RELATED"/>
    <property type="match status" value="1"/>
</dbReference>
<evidence type="ECO:0000256" key="4">
    <source>
        <dbReference type="ARBA" id="ARBA00022989"/>
    </source>
</evidence>
<dbReference type="Proteomes" id="UP000823886">
    <property type="component" value="Unassembled WGS sequence"/>
</dbReference>
<keyword evidence="4 6" id="KW-1133">Transmembrane helix</keyword>
<dbReference type="AlphaFoldDB" id="A0A9D2PNN4"/>
<feature type="transmembrane region" description="Helical" evidence="6">
    <location>
        <begin position="153"/>
        <end position="177"/>
    </location>
</feature>
<evidence type="ECO:0000256" key="1">
    <source>
        <dbReference type="ARBA" id="ARBA00004651"/>
    </source>
</evidence>
<reference evidence="8" key="1">
    <citation type="journal article" date="2021" name="PeerJ">
        <title>Extensive microbial diversity within the chicken gut microbiome revealed by metagenomics and culture.</title>
        <authorList>
            <person name="Gilroy R."/>
            <person name="Ravi A."/>
            <person name="Getino M."/>
            <person name="Pursley I."/>
            <person name="Horton D.L."/>
            <person name="Alikhan N.F."/>
            <person name="Baker D."/>
            <person name="Gharbi K."/>
            <person name="Hall N."/>
            <person name="Watson M."/>
            <person name="Adriaenssens E.M."/>
            <person name="Foster-Nyarko E."/>
            <person name="Jarju S."/>
            <person name="Secka A."/>
            <person name="Antonio M."/>
            <person name="Oren A."/>
            <person name="Chaudhuri R.R."/>
            <person name="La Ragione R."/>
            <person name="Hildebrand F."/>
            <person name="Pallen M.J."/>
        </authorList>
    </citation>
    <scope>NUCLEOTIDE SEQUENCE</scope>
    <source>
        <strain evidence="8">ChiBcec2-3848</strain>
    </source>
</reference>
<feature type="transmembrane region" description="Helical" evidence="6">
    <location>
        <begin position="110"/>
        <end position="133"/>
    </location>
</feature>
<comment type="caution">
    <text evidence="8">The sequence shown here is derived from an EMBL/GenBank/DDBJ whole genome shotgun (WGS) entry which is preliminary data.</text>
</comment>
<accession>A0A9D2PNN4</accession>
<dbReference type="EMBL" id="DWVZ01000107">
    <property type="protein sequence ID" value="HJC63578.1"/>
    <property type="molecule type" value="Genomic_DNA"/>
</dbReference>
<gene>
    <name evidence="8" type="ORF">H9753_08175</name>
</gene>
<organism evidence="8 9">
    <name type="scientific">Candidatus Blautia merdavium</name>
    <dbReference type="NCBI Taxonomy" id="2838494"/>
    <lineage>
        <taxon>Bacteria</taxon>
        <taxon>Bacillati</taxon>
        <taxon>Bacillota</taxon>
        <taxon>Clostridia</taxon>
        <taxon>Lachnospirales</taxon>
        <taxon>Lachnospiraceae</taxon>
        <taxon>Blautia</taxon>
    </lineage>
</organism>
<sequence>MRKMADLERKLQRKDRYQASLYLFCNFMALLLVTAYSAMMQSATVQRVFPEGGDSRKQMYMIFGLTLFGCIVFTLYASSLFFRKKSRQMGILMALGASAGKLAPGLFREVLFLSTVSGLAGIAGGIPFVSLLWNLFRVLVVDSEEMELELVWSFLWIPALLLVFTVCCVCVMAYRYLKKTDIISVVQEEHKNELAKNWGRWCGPVGIVLTVAGAVLGYFGSSVYMEIARAYPPVWLNGFYLIAFFGLYLVMLHTVVHGWGIRRKKQYKNLIARSMMKFQGRQTVNNLLVISVLFAGGVFALFYMPALGSGVLLAAQRMEYDYMGSWRADQQMLTQEEIREKAKTYGVTVKNWKETEYVSLGIGSKVQTEKDGKLVIEYQELAAEGRFLSESTLASVTGKEVQVESGTYRAVTDQDEGNRLYLMTAGDRITNMSTMEQIPVSFAGYTCCNMLSDRDTKSVYVLDDGDYERIVRGAEEEWRGNMFLFQVEGEDSYPFAKDLFYSYVDCFGAECEIPSYYDRVEKVCAEQEGQVYWGDTEVMTQVSYEKPDSTEFRSYWAYMLKSRILEKTDSLQTFAVFFMMFLFASIVCFAAAVVIGYTRCRTIAALNRYVFEDLKRLGASPGFLRREVRNQCGKVYQIPFLTGSFVMYLFFLMVFYANDGKYVSSEFLALLICLGILAVLGGVLYGIYQKTLSGILRELKIENSREKDRKK</sequence>
<evidence type="ECO:0000256" key="2">
    <source>
        <dbReference type="ARBA" id="ARBA00022475"/>
    </source>
</evidence>
<feature type="domain" description="ABC3 transporter permease C-terminal" evidence="7">
    <location>
        <begin position="61"/>
        <end position="179"/>
    </location>
</feature>
<evidence type="ECO:0000259" key="7">
    <source>
        <dbReference type="Pfam" id="PF02687"/>
    </source>
</evidence>
<feature type="transmembrane region" description="Helical" evidence="6">
    <location>
        <begin position="283"/>
        <end position="304"/>
    </location>
</feature>
<dbReference type="Pfam" id="PF02687">
    <property type="entry name" value="FtsX"/>
    <property type="match status" value="1"/>
</dbReference>
<evidence type="ECO:0000313" key="9">
    <source>
        <dbReference type="Proteomes" id="UP000823886"/>
    </source>
</evidence>
<dbReference type="InterPro" id="IPR003838">
    <property type="entry name" value="ABC3_permease_C"/>
</dbReference>
<keyword evidence="2" id="KW-1003">Cell membrane</keyword>
<keyword evidence="5 6" id="KW-0472">Membrane</keyword>
<feature type="transmembrane region" description="Helical" evidence="6">
    <location>
        <begin position="239"/>
        <end position="262"/>
    </location>
</feature>
<comment type="subcellular location">
    <subcellularLocation>
        <location evidence="1">Cell membrane</location>
        <topology evidence="1">Multi-pass membrane protein</topology>
    </subcellularLocation>
</comment>
<feature type="transmembrane region" description="Helical" evidence="6">
    <location>
        <begin position="59"/>
        <end position="82"/>
    </location>
</feature>
<feature type="transmembrane region" description="Helical" evidence="6">
    <location>
        <begin position="21"/>
        <end position="39"/>
    </location>
</feature>
<feature type="transmembrane region" description="Helical" evidence="6">
    <location>
        <begin position="635"/>
        <end position="655"/>
    </location>
</feature>
<evidence type="ECO:0000256" key="6">
    <source>
        <dbReference type="SAM" id="Phobius"/>
    </source>
</evidence>